<protein>
    <recommendedName>
        <fullName evidence="4">Pentatricopeptide repeat-containing protein</fullName>
    </recommendedName>
</protein>
<gene>
    <name evidence="1" type="ORF">B296_00008238</name>
    <name evidence="2" type="ORF">BHM03_00025039</name>
</gene>
<dbReference type="PANTHER" id="PTHR46782">
    <property type="entry name" value="OS01G0757700 PROTEIN"/>
    <property type="match status" value="1"/>
</dbReference>
<sequence>MSYVFADMEELGVRPDVSIVRMLGDVFQKLGMSDKYDKLKNKYPPPTWEYRYIKGKRVRIRVNQLQGPNVEARLSSEDME</sequence>
<dbReference type="EMBL" id="KV875937">
    <property type="protein sequence ID" value="RZR73502.1"/>
    <property type="molecule type" value="Genomic_DNA"/>
</dbReference>
<accession>A0A427B428</accession>
<evidence type="ECO:0000313" key="1">
    <source>
        <dbReference type="EMBL" id="RRT83223.1"/>
    </source>
</evidence>
<evidence type="ECO:0008006" key="4">
    <source>
        <dbReference type="Google" id="ProtNLM"/>
    </source>
</evidence>
<dbReference type="Proteomes" id="UP000287651">
    <property type="component" value="Unassembled WGS sequence"/>
</dbReference>
<proteinExistence type="predicted"/>
<evidence type="ECO:0000313" key="2">
    <source>
        <dbReference type="EMBL" id="RZR73502.1"/>
    </source>
</evidence>
<organism evidence="1 3">
    <name type="scientific">Ensete ventricosum</name>
    <name type="common">Abyssinian banana</name>
    <name type="synonym">Musa ensete</name>
    <dbReference type="NCBI Taxonomy" id="4639"/>
    <lineage>
        <taxon>Eukaryota</taxon>
        <taxon>Viridiplantae</taxon>
        <taxon>Streptophyta</taxon>
        <taxon>Embryophyta</taxon>
        <taxon>Tracheophyta</taxon>
        <taxon>Spermatophyta</taxon>
        <taxon>Magnoliopsida</taxon>
        <taxon>Liliopsida</taxon>
        <taxon>Zingiberales</taxon>
        <taxon>Musaceae</taxon>
        <taxon>Ensete</taxon>
    </lineage>
</organism>
<name>A0A427B428_ENSVE</name>
<evidence type="ECO:0000313" key="3">
    <source>
        <dbReference type="Proteomes" id="UP000287651"/>
    </source>
</evidence>
<reference evidence="1 3" key="1">
    <citation type="journal article" date="2014" name="Agronomy (Basel)">
        <title>A Draft Genome Sequence for Ensete ventricosum, the Drought-Tolerant Tree Against Hunger.</title>
        <authorList>
            <person name="Harrison J."/>
            <person name="Moore K.A."/>
            <person name="Paszkiewicz K."/>
            <person name="Jones T."/>
            <person name="Grant M."/>
            <person name="Ambacheew D."/>
            <person name="Muzemil S."/>
            <person name="Studholme D.J."/>
        </authorList>
    </citation>
    <scope>NUCLEOTIDE SEQUENCE [LARGE SCALE GENOMIC DNA]</scope>
</reference>
<dbReference type="EMBL" id="AMZH03000536">
    <property type="protein sequence ID" value="RRT83223.1"/>
    <property type="molecule type" value="Genomic_DNA"/>
</dbReference>
<dbReference type="Proteomes" id="UP000290560">
    <property type="component" value="Unassembled WGS sequence"/>
</dbReference>
<dbReference type="AlphaFoldDB" id="A0A427B428"/>
<reference evidence="2" key="2">
    <citation type="journal article" date="2018" name="Data Brief">
        <title>Genome sequence data from 17 accessions of Ensete ventricosum, a staple food crop for millions in Ethiopia.</title>
        <authorList>
            <person name="Yemataw Z."/>
            <person name="Muzemil S."/>
            <person name="Ambachew D."/>
            <person name="Tripathi L."/>
            <person name="Tesfaye K."/>
            <person name="Chala A."/>
            <person name="Farbos A."/>
            <person name="O'Neill P."/>
            <person name="Moore K."/>
            <person name="Grant M."/>
            <person name="Studholme D.J."/>
        </authorList>
    </citation>
    <scope>NUCLEOTIDE SEQUENCE [LARGE SCALE GENOMIC DNA]</scope>
    <source>
        <tissue evidence="2">Leaf</tissue>
    </source>
</reference>
<reference evidence="1" key="3">
    <citation type="submission" date="2018-09" db="EMBL/GenBank/DDBJ databases">
        <authorList>
            <person name="Harrison J."/>
            <person name="Moore K.A."/>
            <person name="Paszkiewicz K."/>
            <person name="Jones T."/>
            <person name="Grant M."/>
            <person name="Ambacheew D."/>
            <person name="Muzemil S."/>
            <person name="Studholme D."/>
        </authorList>
    </citation>
    <scope>NUCLEOTIDE SEQUENCE</scope>
</reference>
<dbReference type="InterPro" id="IPR044646">
    <property type="entry name" value="EMB1417-like"/>
</dbReference>
<dbReference type="PANTHER" id="PTHR46782:SF1">
    <property type="entry name" value="OS01G0757700 PROTEIN"/>
    <property type="match status" value="1"/>
</dbReference>